<accession>A0A0V1Q4R6</accession>
<dbReference type="OrthoDB" id="10374825at2759"/>
<feature type="compositionally biased region" description="Polar residues" evidence="1">
    <location>
        <begin position="17"/>
        <end position="38"/>
    </location>
</feature>
<evidence type="ECO:0008006" key="4">
    <source>
        <dbReference type="Google" id="ProtNLM"/>
    </source>
</evidence>
<name>A0A0V1Q4R6_9ASCO</name>
<dbReference type="Proteomes" id="UP000054251">
    <property type="component" value="Unassembled WGS sequence"/>
</dbReference>
<reference evidence="2 3" key="1">
    <citation type="submission" date="2015-11" db="EMBL/GenBank/DDBJ databases">
        <title>The genome of Debaryomyces fabryi.</title>
        <authorList>
            <person name="Tafer H."/>
            <person name="Lopandic K."/>
        </authorList>
    </citation>
    <scope>NUCLEOTIDE SEQUENCE [LARGE SCALE GENOMIC DNA]</scope>
    <source>
        <strain evidence="2 3">CBS 789</strain>
    </source>
</reference>
<evidence type="ECO:0000313" key="3">
    <source>
        <dbReference type="Proteomes" id="UP000054251"/>
    </source>
</evidence>
<comment type="caution">
    <text evidence="2">The sequence shown here is derived from an EMBL/GenBank/DDBJ whole genome shotgun (WGS) entry which is preliminary data.</text>
</comment>
<dbReference type="InterPro" id="IPR009050">
    <property type="entry name" value="Globin-like_sf"/>
</dbReference>
<evidence type="ECO:0000256" key="1">
    <source>
        <dbReference type="SAM" id="MobiDB-lite"/>
    </source>
</evidence>
<feature type="region of interest" description="Disordered" evidence="1">
    <location>
        <begin position="9"/>
        <end position="39"/>
    </location>
</feature>
<dbReference type="GeneID" id="26837805"/>
<proteinExistence type="predicted"/>
<dbReference type="AlphaFoldDB" id="A0A0V1Q4R6"/>
<organism evidence="2 3">
    <name type="scientific">Debaryomyces fabryi</name>
    <dbReference type="NCBI Taxonomy" id="58627"/>
    <lineage>
        <taxon>Eukaryota</taxon>
        <taxon>Fungi</taxon>
        <taxon>Dikarya</taxon>
        <taxon>Ascomycota</taxon>
        <taxon>Saccharomycotina</taxon>
        <taxon>Pichiomycetes</taxon>
        <taxon>Debaryomycetaceae</taxon>
        <taxon>Debaryomyces</taxon>
    </lineage>
</organism>
<dbReference type="GO" id="GO:0020037">
    <property type="term" value="F:heme binding"/>
    <property type="evidence" value="ECO:0007669"/>
    <property type="project" value="InterPro"/>
</dbReference>
<evidence type="ECO:0000313" key="2">
    <source>
        <dbReference type="EMBL" id="KSA03480.1"/>
    </source>
</evidence>
<sequence>MAMPMMLLLPIRPPARQQSQTVSKKPSRTQSVRRSNSHLSDKEIEVVQRIWGSLDMYLEEDADKQAESDCIIHQVVPKLTVLEVQVGKKSKNLKSTAHREFEVRLQKNIYLYFKSHYRSKGSPYSTLTHYGNPEDFLFDLHLPAVLKMLTILIWQMEDGETTMREARNESTYIWRFESWHYNLIGEGIVATILEMLGRDNFSQENEYTWIKFYNKIANRVQSEAQT</sequence>
<dbReference type="SUPFAM" id="SSF46458">
    <property type="entry name" value="Globin-like"/>
    <property type="match status" value="1"/>
</dbReference>
<dbReference type="GO" id="GO:0019825">
    <property type="term" value="F:oxygen binding"/>
    <property type="evidence" value="ECO:0007669"/>
    <property type="project" value="InterPro"/>
</dbReference>
<gene>
    <name evidence="2" type="ORF">AC631_00796</name>
</gene>
<dbReference type="Gene3D" id="1.10.490.10">
    <property type="entry name" value="Globins"/>
    <property type="match status" value="1"/>
</dbReference>
<keyword evidence="3" id="KW-1185">Reference proteome</keyword>
<dbReference type="InterPro" id="IPR012292">
    <property type="entry name" value="Globin/Proto"/>
</dbReference>
<protein>
    <recommendedName>
        <fullName evidence="4">Globin family profile domain-containing protein</fullName>
    </recommendedName>
</protein>
<dbReference type="EMBL" id="LMYN01000009">
    <property type="protein sequence ID" value="KSA03480.1"/>
    <property type="molecule type" value="Genomic_DNA"/>
</dbReference>
<dbReference type="RefSeq" id="XP_015469582.1">
    <property type="nucleotide sequence ID" value="XM_015609626.1"/>
</dbReference>